<dbReference type="InterPro" id="IPR003018">
    <property type="entry name" value="GAF"/>
</dbReference>
<evidence type="ECO:0000259" key="2">
    <source>
        <dbReference type="PROSITE" id="PS50112"/>
    </source>
</evidence>
<dbReference type="GO" id="GO:0016791">
    <property type="term" value="F:phosphatase activity"/>
    <property type="evidence" value="ECO:0007669"/>
    <property type="project" value="TreeGrafter"/>
</dbReference>
<organism evidence="3 4">
    <name type="scientific">Enorma phocaeensis</name>
    <dbReference type="NCBI Taxonomy" id="1871019"/>
    <lineage>
        <taxon>Bacteria</taxon>
        <taxon>Bacillati</taxon>
        <taxon>Actinomycetota</taxon>
        <taxon>Coriobacteriia</taxon>
        <taxon>Coriobacteriales</taxon>
        <taxon>Coriobacteriaceae</taxon>
        <taxon>Enorma</taxon>
    </lineage>
</organism>
<dbReference type="Gene3D" id="3.60.40.10">
    <property type="entry name" value="PPM-type phosphatase domain"/>
    <property type="match status" value="1"/>
</dbReference>
<dbReference type="CDD" id="cd00130">
    <property type="entry name" value="PAS"/>
    <property type="match status" value="1"/>
</dbReference>
<dbReference type="AlphaFoldDB" id="A0A921IWG8"/>
<dbReference type="SUPFAM" id="SSF81606">
    <property type="entry name" value="PP2C-like"/>
    <property type="match status" value="1"/>
</dbReference>
<dbReference type="EMBL" id="DYUZ01000034">
    <property type="protein sequence ID" value="HJG38065.1"/>
    <property type="molecule type" value="Genomic_DNA"/>
</dbReference>
<dbReference type="SUPFAM" id="SSF55785">
    <property type="entry name" value="PYP-like sensor domain (PAS domain)"/>
    <property type="match status" value="1"/>
</dbReference>
<protein>
    <submittedName>
        <fullName evidence="3">SpoIIE family protein phosphatase</fullName>
    </submittedName>
</protein>
<gene>
    <name evidence="3" type="ORF">K8V70_09480</name>
</gene>
<evidence type="ECO:0000313" key="3">
    <source>
        <dbReference type="EMBL" id="HJG38065.1"/>
    </source>
</evidence>
<dbReference type="InterPro" id="IPR000014">
    <property type="entry name" value="PAS"/>
</dbReference>
<dbReference type="InterPro" id="IPR036457">
    <property type="entry name" value="PPM-type-like_dom_sf"/>
</dbReference>
<proteinExistence type="predicted"/>
<keyword evidence="1" id="KW-0378">Hydrolase</keyword>
<dbReference type="PROSITE" id="PS50112">
    <property type="entry name" value="PAS"/>
    <property type="match status" value="1"/>
</dbReference>
<sequence length="818" mass="88833">MESYARDELASELSKLTELTSDAVAVCEGDGTICHVNGRLLDLAGESRERIVGTDIKDLLYSDMFERAAGHRVPFPLDGTDCTLMLKLADGSFVPVLVRAAELASMARLRSRLLKRGAPRGRILVTFRSLQERYAYDRQMRRVLSELQAANRRLSGTLSVIMSTVGADDLPTLLATVLDKLTDALDADGTAIYFSENGGFKLRAISHGLEHDYVPEFVPYGVGIPTYVLRQGRSCRLTVIRADEAAGARSGSFYDIDARQSRTLRTHFMPPYKTLIAVPVFFGTQVLGVIELGWKRPTTPRAYDVNVIEVVCEYLSIELMSLVASTRSRRTSELQRSLSRVRDIMFETEPGGAWGEATRELAQVLDCHVCPLVPVRGGAASAEGILAVDFEGGSQVTLSGTVEQLFFSTTAPAARVAASARDYFAAAAPQPGSGPELEQVRLTRIDRFSRMGEWLDSHGLPCQGVLADLGEDAAAVPAPAGTAALPAGDAQEPGEPSSELPARYFLLLRDGSQEPIDDIEFDYLVRLAHEYELRLHDARRHTEDRRIAQTLQVGMRSSLGEVPGIIADSLYSSATRQALVGGDFYTLLRMPDDCAVMILGDVSGKGIEAASMSALVKTALSAYAWEGAAPVVMVRSLNSMLMGFSRVETFATMFVAHLDLRRGEAVYCSAGHPPSMVVRSRPTADTPEHAGEVELLSIQSGVVGAFESMAFESGAFTFEPGDILFMYTDGAIEARDPEGEFFGEQRLRTILLEHAGMPVKGLCQRVLDELDSFTGSALEDDIALVALQFEDLHTVYAPPAAVIEQLQDAEPQQAAATV</sequence>
<reference evidence="3" key="1">
    <citation type="journal article" date="2021" name="PeerJ">
        <title>Extensive microbial diversity within the chicken gut microbiome revealed by metagenomics and culture.</title>
        <authorList>
            <person name="Gilroy R."/>
            <person name="Ravi A."/>
            <person name="Getino M."/>
            <person name="Pursley I."/>
            <person name="Horton D.L."/>
            <person name="Alikhan N.F."/>
            <person name="Baker D."/>
            <person name="Gharbi K."/>
            <person name="Hall N."/>
            <person name="Watson M."/>
            <person name="Adriaenssens E.M."/>
            <person name="Foster-Nyarko E."/>
            <person name="Jarju S."/>
            <person name="Secka A."/>
            <person name="Antonio M."/>
            <person name="Oren A."/>
            <person name="Chaudhuri R.R."/>
            <person name="La Ragione R."/>
            <person name="Hildebrand F."/>
            <person name="Pallen M.J."/>
        </authorList>
    </citation>
    <scope>NUCLEOTIDE SEQUENCE</scope>
    <source>
        <strain evidence="3">ChiHjej13B12-9602</strain>
    </source>
</reference>
<dbReference type="InterPro" id="IPR052016">
    <property type="entry name" value="Bact_Sigma-Reg"/>
</dbReference>
<comment type="caution">
    <text evidence="3">The sequence shown here is derived from an EMBL/GenBank/DDBJ whole genome shotgun (WGS) entry which is preliminary data.</text>
</comment>
<name>A0A921IWG8_9ACTN</name>
<dbReference type="PANTHER" id="PTHR43156:SF2">
    <property type="entry name" value="STAGE II SPORULATION PROTEIN E"/>
    <property type="match status" value="1"/>
</dbReference>
<dbReference type="Pfam" id="PF01590">
    <property type="entry name" value="GAF"/>
    <property type="match status" value="1"/>
</dbReference>
<dbReference type="Gene3D" id="3.30.450.40">
    <property type="match status" value="1"/>
</dbReference>
<dbReference type="SMART" id="SM00331">
    <property type="entry name" value="PP2C_SIG"/>
    <property type="match status" value="1"/>
</dbReference>
<dbReference type="Gene3D" id="3.30.450.20">
    <property type="entry name" value="PAS domain"/>
    <property type="match status" value="1"/>
</dbReference>
<reference evidence="3" key="2">
    <citation type="submission" date="2021-09" db="EMBL/GenBank/DDBJ databases">
        <authorList>
            <person name="Gilroy R."/>
        </authorList>
    </citation>
    <scope>NUCLEOTIDE SEQUENCE</scope>
    <source>
        <strain evidence="3">ChiHjej13B12-9602</strain>
    </source>
</reference>
<accession>A0A921IWG8</accession>
<dbReference type="InterPro" id="IPR029016">
    <property type="entry name" value="GAF-like_dom_sf"/>
</dbReference>
<evidence type="ECO:0000256" key="1">
    <source>
        <dbReference type="ARBA" id="ARBA00022801"/>
    </source>
</evidence>
<dbReference type="InterPro" id="IPR001932">
    <property type="entry name" value="PPM-type_phosphatase-like_dom"/>
</dbReference>
<dbReference type="InterPro" id="IPR035965">
    <property type="entry name" value="PAS-like_dom_sf"/>
</dbReference>
<feature type="domain" description="PAS" evidence="2">
    <location>
        <begin position="9"/>
        <end position="63"/>
    </location>
</feature>
<dbReference type="SMART" id="SM00065">
    <property type="entry name" value="GAF"/>
    <property type="match status" value="1"/>
</dbReference>
<dbReference type="PANTHER" id="PTHR43156">
    <property type="entry name" value="STAGE II SPORULATION PROTEIN E-RELATED"/>
    <property type="match status" value="1"/>
</dbReference>
<dbReference type="Proteomes" id="UP000753256">
    <property type="component" value="Unassembled WGS sequence"/>
</dbReference>
<evidence type="ECO:0000313" key="4">
    <source>
        <dbReference type="Proteomes" id="UP000753256"/>
    </source>
</evidence>
<dbReference type="Pfam" id="PF07228">
    <property type="entry name" value="SpoIIE"/>
    <property type="match status" value="1"/>
</dbReference>
<dbReference type="SUPFAM" id="SSF55781">
    <property type="entry name" value="GAF domain-like"/>
    <property type="match status" value="1"/>
</dbReference>
<dbReference type="RefSeq" id="WP_273191191.1">
    <property type="nucleotide sequence ID" value="NZ_DYUZ01000034.1"/>
</dbReference>